<dbReference type="Proteomes" id="UP000030649">
    <property type="component" value="Unassembled WGS sequence"/>
</dbReference>
<evidence type="ECO:0000313" key="3">
    <source>
        <dbReference type="EMBL" id="ERG92523.1"/>
    </source>
</evidence>
<reference evidence="3 4" key="1">
    <citation type="journal article" date="2013" name="PLoS ONE">
        <title>Assembly-driven community genomics of a hypersaline microbial ecosystem.</title>
        <authorList>
            <person name="Podell S."/>
            <person name="Ugalde J.A."/>
            <person name="Narasingarao P."/>
            <person name="Banfield J.F."/>
            <person name="Heidelberg K.B."/>
            <person name="Allen E.E."/>
        </authorList>
    </citation>
    <scope>NUCLEOTIDE SEQUENCE [LARGE SCALE GENOMIC DNA]</scope>
    <source>
        <strain evidence="4">J07HQW1</strain>
    </source>
</reference>
<dbReference type="HOGENOM" id="CLU_1811417_0_0_2"/>
<evidence type="ECO:0000313" key="4">
    <source>
        <dbReference type="Proteomes" id="UP000030649"/>
    </source>
</evidence>
<dbReference type="GO" id="GO:0003677">
    <property type="term" value="F:DNA binding"/>
    <property type="evidence" value="ECO:0007669"/>
    <property type="project" value="UniProtKB-KW"/>
</dbReference>
<dbReference type="STRING" id="1238424.J07HQW1_02567"/>
<proteinExistence type="predicted"/>
<dbReference type="EMBL" id="KE356560">
    <property type="protein sequence ID" value="ERG92523.1"/>
    <property type="molecule type" value="Genomic_DNA"/>
</dbReference>
<keyword evidence="1" id="KW-0238">DNA-binding</keyword>
<organism evidence="3 4">
    <name type="scientific">Haloquadratum walsbyi J07HQW1</name>
    <dbReference type="NCBI Taxonomy" id="1238424"/>
    <lineage>
        <taxon>Archaea</taxon>
        <taxon>Methanobacteriati</taxon>
        <taxon>Methanobacteriota</taxon>
        <taxon>Stenosarchaea group</taxon>
        <taxon>Halobacteria</taxon>
        <taxon>Halobacteriales</taxon>
        <taxon>Haloferacaceae</taxon>
        <taxon>Haloquadratum</taxon>
    </lineage>
</organism>
<gene>
    <name evidence="3" type="ORF">J07HQW1_02567</name>
</gene>
<dbReference type="Pfam" id="PF07282">
    <property type="entry name" value="Cas12f1-like_TNB"/>
    <property type="match status" value="1"/>
</dbReference>
<dbReference type="InterPro" id="IPR010095">
    <property type="entry name" value="Cas12f1-like_TNB"/>
</dbReference>
<evidence type="ECO:0000256" key="1">
    <source>
        <dbReference type="ARBA" id="ARBA00023125"/>
    </source>
</evidence>
<feature type="domain" description="Cas12f1-like TNB" evidence="2">
    <location>
        <begin position="16"/>
        <end position="83"/>
    </location>
</feature>
<evidence type="ECO:0000259" key="2">
    <source>
        <dbReference type="Pfam" id="PF07282"/>
    </source>
</evidence>
<sequence length="142" mass="16070">MLESAGNSQNTASAAWDTFTTLLEYNCKREGTHFVEGEPAGTTKECASCGVESDKPLWVREHSYPVCGFEMDRDANANAAINILSLAVSRSEDWDGPKPQRRPRDEVSRDHESLRFSNDLWRLHFLCSPHRVVPRLWMESAS</sequence>
<dbReference type="AlphaFoldDB" id="U1N7R8"/>
<name>U1N7R8_9EURY</name>
<accession>U1N7R8</accession>
<protein>
    <submittedName>
        <fullName evidence="3">Transposase</fullName>
    </submittedName>
</protein>